<evidence type="ECO:0000313" key="2">
    <source>
        <dbReference type="EMBL" id="GMN73502.1"/>
    </source>
</evidence>
<dbReference type="EMBL" id="BTGU01013238">
    <property type="protein sequence ID" value="GMN73511.1"/>
    <property type="molecule type" value="Genomic_DNA"/>
</dbReference>
<dbReference type="EMBL" id="BTGU01013236">
    <property type="protein sequence ID" value="GMN73502.1"/>
    <property type="molecule type" value="Genomic_DNA"/>
</dbReference>
<name>A0AA88EEZ1_FICCA</name>
<sequence>MVRILGLENKYEPGFRPSAEMDTYKWVKKSPTNRESPNRRGDRDRPAGWAQCRCDGLAIALVTRRGDGYAITPAVQRCDSFAKVSLGAVRNRWAPAAARGIRDRGA</sequence>
<evidence type="ECO:0000313" key="3">
    <source>
        <dbReference type="EMBL" id="GMN73511.1"/>
    </source>
</evidence>
<dbReference type="AlphaFoldDB" id="A0AA88EEZ1"/>
<protein>
    <submittedName>
        <fullName evidence="3">Uncharacterized protein</fullName>
    </submittedName>
</protein>
<reference evidence="3" key="1">
    <citation type="submission" date="2023-07" db="EMBL/GenBank/DDBJ databases">
        <title>draft genome sequence of fig (Ficus carica).</title>
        <authorList>
            <person name="Takahashi T."/>
            <person name="Nishimura K."/>
        </authorList>
    </citation>
    <scope>NUCLEOTIDE SEQUENCE</scope>
</reference>
<evidence type="ECO:0000256" key="1">
    <source>
        <dbReference type="SAM" id="MobiDB-lite"/>
    </source>
</evidence>
<organism evidence="3 4">
    <name type="scientific">Ficus carica</name>
    <name type="common">Common fig</name>
    <dbReference type="NCBI Taxonomy" id="3494"/>
    <lineage>
        <taxon>Eukaryota</taxon>
        <taxon>Viridiplantae</taxon>
        <taxon>Streptophyta</taxon>
        <taxon>Embryophyta</taxon>
        <taxon>Tracheophyta</taxon>
        <taxon>Spermatophyta</taxon>
        <taxon>Magnoliopsida</taxon>
        <taxon>eudicotyledons</taxon>
        <taxon>Gunneridae</taxon>
        <taxon>Pentapetalae</taxon>
        <taxon>rosids</taxon>
        <taxon>fabids</taxon>
        <taxon>Rosales</taxon>
        <taxon>Moraceae</taxon>
        <taxon>Ficeae</taxon>
        <taxon>Ficus</taxon>
    </lineage>
</organism>
<accession>A0AA88EEZ1</accession>
<comment type="caution">
    <text evidence="3">The sequence shown here is derived from an EMBL/GenBank/DDBJ whole genome shotgun (WGS) entry which is preliminary data.</text>
</comment>
<feature type="compositionally biased region" description="Basic and acidic residues" evidence="1">
    <location>
        <begin position="36"/>
        <end position="46"/>
    </location>
</feature>
<feature type="region of interest" description="Disordered" evidence="1">
    <location>
        <begin position="26"/>
        <end position="47"/>
    </location>
</feature>
<dbReference type="Proteomes" id="UP001187192">
    <property type="component" value="Unassembled WGS sequence"/>
</dbReference>
<evidence type="ECO:0000313" key="4">
    <source>
        <dbReference type="Proteomes" id="UP001187192"/>
    </source>
</evidence>
<keyword evidence="4" id="KW-1185">Reference proteome</keyword>
<proteinExistence type="predicted"/>
<gene>
    <name evidence="2" type="ORF">TIFTF001_053703</name>
    <name evidence="3" type="ORF">TIFTF001_053706</name>
</gene>